<feature type="transmembrane region" description="Helical" evidence="1">
    <location>
        <begin position="105"/>
        <end position="123"/>
    </location>
</feature>
<name>A0AAQ3T3Y3_PASNO</name>
<gene>
    <name evidence="2" type="ORF">U9M48_014286</name>
</gene>
<dbReference type="PANTHER" id="PTHR33115:SF73">
    <property type="entry name" value="OS07G0649300 PROTEIN"/>
    <property type="match status" value="1"/>
</dbReference>
<sequence>MASEGADGAEAHGATSLLRPQPEKKLNSFVRAVTLIERLGNALGTLAFTWATVVLLGGYQTVLRSNEDFGFVTIIVFLEATRMFTRDNRMDYQLFFRSRGALRPLGWSGLTVVVMLSASMVLLDLYQWKLSPGLAWVRGLIEALKLGLLILSAELSSCYPSRYAVPHHSAILWLHCSHVVGSLDSACQSHFHKGTRSGQLGCARTIISRSASRYNQQATFPKSYQANNKYYWSGKQ</sequence>
<organism evidence="2 3">
    <name type="scientific">Paspalum notatum var. saurae</name>
    <dbReference type="NCBI Taxonomy" id="547442"/>
    <lineage>
        <taxon>Eukaryota</taxon>
        <taxon>Viridiplantae</taxon>
        <taxon>Streptophyta</taxon>
        <taxon>Embryophyta</taxon>
        <taxon>Tracheophyta</taxon>
        <taxon>Spermatophyta</taxon>
        <taxon>Magnoliopsida</taxon>
        <taxon>Liliopsida</taxon>
        <taxon>Poales</taxon>
        <taxon>Poaceae</taxon>
        <taxon>PACMAD clade</taxon>
        <taxon>Panicoideae</taxon>
        <taxon>Andropogonodae</taxon>
        <taxon>Paspaleae</taxon>
        <taxon>Paspalinae</taxon>
        <taxon>Paspalum</taxon>
    </lineage>
</organism>
<evidence type="ECO:0000313" key="2">
    <source>
        <dbReference type="EMBL" id="WVZ64817.1"/>
    </source>
</evidence>
<evidence type="ECO:0000313" key="3">
    <source>
        <dbReference type="Proteomes" id="UP001341281"/>
    </source>
</evidence>
<accession>A0AAQ3T3Y3</accession>
<evidence type="ECO:0000256" key="1">
    <source>
        <dbReference type="SAM" id="Phobius"/>
    </source>
</evidence>
<keyword evidence="1" id="KW-0472">Membrane</keyword>
<proteinExistence type="predicted"/>
<keyword evidence="1" id="KW-1133">Transmembrane helix</keyword>
<dbReference type="PANTHER" id="PTHR33115">
    <property type="entry name" value="ARM REPEAT SUPERFAMILY PROTEIN"/>
    <property type="match status" value="1"/>
</dbReference>
<dbReference type="Proteomes" id="UP001341281">
    <property type="component" value="Chromosome 03"/>
</dbReference>
<dbReference type="AlphaFoldDB" id="A0AAQ3T3Y3"/>
<keyword evidence="1" id="KW-0812">Transmembrane</keyword>
<keyword evidence="3" id="KW-1185">Reference proteome</keyword>
<feature type="transmembrane region" description="Helical" evidence="1">
    <location>
        <begin position="39"/>
        <end position="57"/>
    </location>
</feature>
<protein>
    <submittedName>
        <fullName evidence="2">Uncharacterized protein</fullName>
    </submittedName>
</protein>
<reference evidence="2 3" key="1">
    <citation type="submission" date="2024-02" db="EMBL/GenBank/DDBJ databases">
        <title>High-quality chromosome-scale genome assembly of Pensacola bahiagrass (Paspalum notatum Flugge var. saurae).</title>
        <authorList>
            <person name="Vega J.M."/>
            <person name="Podio M."/>
            <person name="Orjuela J."/>
            <person name="Siena L.A."/>
            <person name="Pessino S.C."/>
            <person name="Combes M.C."/>
            <person name="Mariac C."/>
            <person name="Albertini E."/>
            <person name="Pupilli F."/>
            <person name="Ortiz J.P.A."/>
            <person name="Leblanc O."/>
        </authorList>
    </citation>
    <scope>NUCLEOTIDE SEQUENCE [LARGE SCALE GENOMIC DNA]</scope>
    <source>
        <strain evidence="2">R1</strain>
        <tissue evidence="2">Leaf</tissue>
    </source>
</reference>
<feature type="transmembrane region" description="Helical" evidence="1">
    <location>
        <begin position="69"/>
        <end position="85"/>
    </location>
</feature>
<dbReference type="EMBL" id="CP144747">
    <property type="protein sequence ID" value="WVZ64817.1"/>
    <property type="molecule type" value="Genomic_DNA"/>
</dbReference>